<keyword evidence="7" id="KW-1185">Reference proteome</keyword>
<evidence type="ECO:0000256" key="1">
    <source>
        <dbReference type="ARBA" id="ARBA00022475"/>
    </source>
</evidence>
<sequence>MSKRKPYTRPMGPTWWASHPYYRFYMLREGTSVFVALYGLALLCALFALVKGEGAWNAYVAAMSSPLAIVFHLVCLAMASLHAVTWFSLTPKTMDIWIKGKPLPEKLIVGAHYGGFVVASLVIIVAIGGWL</sequence>
<feature type="transmembrane region" description="Helical" evidence="5">
    <location>
        <begin position="110"/>
        <end position="130"/>
    </location>
</feature>
<evidence type="ECO:0000256" key="4">
    <source>
        <dbReference type="ARBA" id="ARBA00023136"/>
    </source>
</evidence>
<dbReference type="Pfam" id="PF02300">
    <property type="entry name" value="Fumarate_red_C"/>
    <property type="match status" value="1"/>
</dbReference>
<evidence type="ECO:0000256" key="5">
    <source>
        <dbReference type="SAM" id="Phobius"/>
    </source>
</evidence>
<proteinExistence type="predicted"/>
<comment type="caution">
    <text evidence="6">The sequence shown here is derived from an EMBL/GenBank/DDBJ whole genome shotgun (WGS) entry which is preliminary data.</text>
</comment>
<dbReference type="InterPro" id="IPR034804">
    <property type="entry name" value="SQR/QFR_C/D"/>
</dbReference>
<dbReference type="SUPFAM" id="SSF81343">
    <property type="entry name" value="Fumarate reductase respiratory complex transmembrane subunits"/>
    <property type="match status" value="1"/>
</dbReference>
<keyword evidence="2 5" id="KW-0812">Transmembrane</keyword>
<dbReference type="EMBL" id="JBHUHT010000012">
    <property type="protein sequence ID" value="MFD2096571.1"/>
    <property type="molecule type" value="Genomic_DNA"/>
</dbReference>
<accession>A0ABW4XM01</accession>
<evidence type="ECO:0000313" key="6">
    <source>
        <dbReference type="EMBL" id="MFD2096571.1"/>
    </source>
</evidence>
<evidence type="ECO:0000256" key="3">
    <source>
        <dbReference type="ARBA" id="ARBA00022989"/>
    </source>
</evidence>
<name>A0ABW4XM01_9GAMM</name>
<keyword evidence="4 5" id="KW-0472">Membrane</keyword>
<evidence type="ECO:0000256" key="2">
    <source>
        <dbReference type="ARBA" id="ARBA00022692"/>
    </source>
</evidence>
<gene>
    <name evidence="6" type="ORF">ACFSJ3_11305</name>
</gene>
<reference evidence="7" key="1">
    <citation type="journal article" date="2019" name="Int. J. Syst. Evol. Microbiol.">
        <title>The Global Catalogue of Microorganisms (GCM) 10K type strain sequencing project: providing services to taxonomists for standard genome sequencing and annotation.</title>
        <authorList>
            <consortium name="The Broad Institute Genomics Platform"/>
            <consortium name="The Broad Institute Genome Sequencing Center for Infectious Disease"/>
            <person name="Wu L."/>
            <person name="Ma J."/>
        </authorList>
    </citation>
    <scope>NUCLEOTIDE SEQUENCE [LARGE SCALE GENOMIC DNA]</scope>
    <source>
        <strain evidence="7">CGMCC 1.10992</strain>
    </source>
</reference>
<feature type="transmembrane region" description="Helical" evidence="5">
    <location>
        <begin position="69"/>
        <end position="89"/>
    </location>
</feature>
<keyword evidence="1" id="KW-1003">Cell membrane</keyword>
<dbReference type="RefSeq" id="WP_345339040.1">
    <property type="nucleotide sequence ID" value="NZ_BAABLI010000008.1"/>
</dbReference>
<dbReference type="InterPro" id="IPR003510">
    <property type="entry name" value="Fumarate_red_C"/>
</dbReference>
<protein>
    <submittedName>
        <fullName evidence="6">Fumarate reductase subunit C</fullName>
    </submittedName>
</protein>
<dbReference type="Proteomes" id="UP001597380">
    <property type="component" value="Unassembled WGS sequence"/>
</dbReference>
<dbReference type="Gene3D" id="1.20.1300.10">
    <property type="entry name" value="Fumarate reductase/succinate dehydrogenase, transmembrane subunit"/>
    <property type="match status" value="1"/>
</dbReference>
<dbReference type="PIRSF" id="PIRSF000180">
    <property type="entry name" value="FrdC"/>
    <property type="match status" value="1"/>
</dbReference>
<organism evidence="6 7">
    <name type="scientific">Corallincola platygyrae</name>
    <dbReference type="NCBI Taxonomy" id="1193278"/>
    <lineage>
        <taxon>Bacteria</taxon>
        <taxon>Pseudomonadati</taxon>
        <taxon>Pseudomonadota</taxon>
        <taxon>Gammaproteobacteria</taxon>
        <taxon>Alteromonadales</taxon>
        <taxon>Psychromonadaceae</taxon>
        <taxon>Corallincola</taxon>
    </lineage>
</organism>
<feature type="transmembrane region" description="Helical" evidence="5">
    <location>
        <begin position="31"/>
        <end position="49"/>
    </location>
</feature>
<keyword evidence="3 5" id="KW-1133">Transmembrane helix</keyword>
<evidence type="ECO:0000313" key="7">
    <source>
        <dbReference type="Proteomes" id="UP001597380"/>
    </source>
</evidence>